<protein>
    <submittedName>
        <fullName evidence="1">Uncharacterized protein</fullName>
    </submittedName>
</protein>
<accession>A0A7S2S9L2</accession>
<dbReference type="EMBL" id="HBHI01024927">
    <property type="protein sequence ID" value="CAD9692133.1"/>
    <property type="molecule type" value="Transcribed_RNA"/>
</dbReference>
<organism evidence="1">
    <name type="scientific">Eucampia antarctica</name>
    <dbReference type="NCBI Taxonomy" id="49252"/>
    <lineage>
        <taxon>Eukaryota</taxon>
        <taxon>Sar</taxon>
        <taxon>Stramenopiles</taxon>
        <taxon>Ochrophyta</taxon>
        <taxon>Bacillariophyta</taxon>
        <taxon>Mediophyceae</taxon>
        <taxon>Biddulphiophycidae</taxon>
        <taxon>Hemiaulales</taxon>
        <taxon>Hemiaulaceae</taxon>
        <taxon>Eucampia</taxon>
    </lineage>
</organism>
<evidence type="ECO:0000313" key="1">
    <source>
        <dbReference type="EMBL" id="CAD9692133.1"/>
    </source>
</evidence>
<proteinExistence type="predicted"/>
<reference evidence="1" key="1">
    <citation type="submission" date="2021-01" db="EMBL/GenBank/DDBJ databases">
        <authorList>
            <person name="Corre E."/>
            <person name="Pelletier E."/>
            <person name="Niang G."/>
            <person name="Scheremetjew M."/>
            <person name="Finn R."/>
            <person name="Kale V."/>
            <person name="Holt S."/>
            <person name="Cochrane G."/>
            <person name="Meng A."/>
            <person name="Brown T."/>
            <person name="Cohen L."/>
        </authorList>
    </citation>
    <scope>NUCLEOTIDE SEQUENCE</scope>
    <source>
        <strain evidence="1">CCMP1452</strain>
    </source>
</reference>
<dbReference type="AlphaFoldDB" id="A0A7S2S9L2"/>
<name>A0A7S2S9L2_9STRA</name>
<gene>
    <name evidence="1" type="ORF">EANT1437_LOCUS12809</name>
</gene>
<sequence>MPYKRHMRLMTKSLGITIARWLNVFPSSAAVIGRYIPDNIVEGKLNPDFSKKRIFLEPIRMHIQAPTTTLLVGPLHLLLYMKQTILMATNLCHSSPANISILKNGINFH</sequence>